<dbReference type="PaxDb" id="4113-PGSC0003DMT400028296"/>
<reference evidence="1" key="2">
    <citation type="submission" date="2015-06" db="UniProtKB">
        <authorList>
            <consortium name="EnsemblPlants"/>
        </authorList>
    </citation>
    <scope>IDENTIFICATION</scope>
    <source>
        <strain evidence="1">DM1-3 516 R44</strain>
    </source>
</reference>
<proteinExistence type="predicted"/>
<protein>
    <submittedName>
        <fullName evidence="1">Uncharacterized protein</fullName>
    </submittedName>
</protein>
<dbReference type="InParanoid" id="M1AQY5"/>
<dbReference type="Proteomes" id="UP000011115">
    <property type="component" value="Unassembled WGS sequence"/>
</dbReference>
<dbReference type="HOGENOM" id="CLU_2642820_0_0_1"/>
<dbReference type="EnsemblPlants" id="PGSC0003DMT400028296">
    <property type="protein sequence ID" value="PGSC0003DMT400028296"/>
    <property type="gene ID" value="PGSC0003DMG400010904"/>
</dbReference>
<reference evidence="2" key="1">
    <citation type="journal article" date="2011" name="Nature">
        <title>Genome sequence and analysis of the tuber crop potato.</title>
        <authorList>
            <consortium name="The Potato Genome Sequencing Consortium"/>
        </authorList>
    </citation>
    <scope>NUCLEOTIDE SEQUENCE [LARGE SCALE GENOMIC DNA]</scope>
    <source>
        <strain evidence="2">cv. DM1-3 516 R44</strain>
    </source>
</reference>
<keyword evidence="2" id="KW-1185">Reference proteome</keyword>
<evidence type="ECO:0000313" key="2">
    <source>
        <dbReference type="Proteomes" id="UP000011115"/>
    </source>
</evidence>
<dbReference type="Gramene" id="PGSC0003DMT400028296">
    <property type="protein sequence ID" value="PGSC0003DMT400028296"/>
    <property type="gene ID" value="PGSC0003DMG400010904"/>
</dbReference>
<dbReference type="AlphaFoldDB" id="M1AQY5"/>
<evidence type="ECO:0000313" key="1">
    <source>
        <dbReference type="EnsemblPlants" id="PGSC0003DMT400028296"/>
    </source>
</evidence>
<organism evidence="1 2">
    <name type="scientific">Solanum tuberosum</name>
    <name type="common">Potato</name>
    <dbReference type="NCBI Taxonomy" id="4113"/>
    <lineage>
        <taxon>Eukaryota</taxon>
        <taxon>Viridiplantae</taxon>
        <taxon>Streptophyta</taxon>
        <taxon>Embryophyta</taxon>
        <taxon>Tracheophyta</taxon>
        <taxon>Spermatophyta</taxon>
        <taxon>Magnoliopsida</taxon>
        <taxon>eudicotyledons</taxon>
        <taxon>Gunneridae</taxon>
        <taxon>Pentapetalae</taxon>
        <taxon>asterids</taxon>
        <taxon>lamiids</taxon>
        <taxon>Solanales</taxon>
        <taxon>Solanaceae</taxon>
        <taxon>Solanoideae</taxon>
        <taxon>Solaneae</taxon>
        <taxon>Solanum</taxon>
    </lineage>
</organism>
<name>M1AQY5_SOLTU</name>
<sequence>MWRIKPSPTRRSSGSQQKPTELLSFYKLKGYSASARADIFALKKEDVLRSLDGASKDADTTTFQLSMYQAKFQFVTP</sequence>
<accession>M1AQY5</accession>